<dbReference type="Proteomes" id="UP001054889">
    <property type="component" value="Unassembled WGS sequence"/>
</dbReference>
<dbReference type="PANTHER" id="PTHR31325">
    <property type="entry name" value="OS01G0798800 PROTEIN-RELATED"/>
    <property type="match status" value="1"/>
</dbReference>
<proteinExistence type="predicted"/>
<accession>A0AAV5DQ91</accession>
<evidence type="ECO:0000313" key="1">
    <source>
        <dbReference type="EMBL" id="GJN12351.1"/>
    </source>
</evidence>
<comment type="caution">
    <text evidence="1">The sequence shown here is derived from an EMBL/GenBank/DDBJ whole genome shotgun (WGS) entry which is preliminary data.</text>
</comment>
<sequence length="284" mass="31666">MQNIGDEGTGQAPWSIPVTAFIEQLIVKQQVLQSQRGSPDHQVTTINARFRELLEELVPGVTDLEGTVEEDILVWHIATDIYLHWCKEEERRKATGRQDDAQAQEKAKAVEALSNYMVFILAVRPSLLPPLANRDAYVQTCYALLPQEKNGKGLPGWNWSLEYKTAEDLSRSMRCLGNRRRSHQVGFATIDMVPGRRDCTLAITGAQLGAELIYRDSSTGDMLNVILQVWLEMLFTVGSKCSPYSHSKQLCNGGELLTVAALLEKYISSGIVRESYARAAALAR</sequence>
<keyword evidence="2" id="KW-1185">Reference proteome</keyword>
<organism evidence="1 2">
    <name type="scientific">Eleusine coracana subsp. coracana</name>
    <dbReference type="NCBI Taxonomy" id="191504"/>
    <lineage>
        <taxon>Eukaryota</taxon>
        <taxon>Viridiplantae</taxon>
        <taxon>Streptophyta</taxon>
        <taxon>Embryophyta</taxon>
        <taxon>Tracheophyta</taxon>
        <taxon>Spermatophyta</taxon>
        <taxon>Magnoliopsida</taxon>
        <taxon>Liliopsida</taxon>
        <taxon>Poales</taxon>
        <taxon>Poaceae</taxon>
        <taxon>PACMAD clade</taxon>
        <taxon>Chloridoideae</taxon>
        <taxon>Cynodonteae</taxon>
        <taxon>Eleusininae</taxon>
        <taxon>Eleusine</taxon>
    </lineage>
</organism>
<protein>
    <submittedName>
        <fullName evidence="1">Uncharacterized protein</fullName>
    </submittedName>
</protein>
<evidence type="ECO:0000313" key="2">
    <source>
        <dbReference type="Proteomes" id="UP001054889"/>
    </source>
</evidence>
<dbReference type="Pfam" id="PF04578">
    <property type="entry name" value="DUF594"/>
    <property type="match status" value="1"/>
</dbReference>
<reference evidence="1" key="1">
    <citation type="journal article" date="2018" name="DNA Res.">
        <title>Multiple hybrid de novo genome assembly of finger millet, an orphan allotetraploid crop.</title>
        <authorList>
            <person name="Hatakeyama M."/>
            <person name="Aluri S."/>
            <person name="Balachadran M.T."/>
            <person name="Sivarajan S.R."/>
            <person name="Patrignani A."/>
            <person name="Gruter S."/>
            <person name="Poveda L."/>
            <person name="Shimizu-Inatsugi R."/>
            <person name="Baeten J."/>
            <person name="Francoijs K.J."/>
            <person name="Nataraja K.N."/>
            <person name="Reddy Y.A.N."/>
            <person name="Phadnis S."/>
            <person name="Ravikumar R.L."/>
            <person name="Schlapbach R."/>
            <person name="Sreeman S.M."/>
            <person name="Shimizu K.K."/>
        </authorList>
    </citation>
    <scope>NUCLEOTIDE SEQUENCE</scope>
</reference>
<dbReference type="AlphaFoldDB" id="A0AAV5DQ91"/>
<gene>
    <name evidence="1" type="primary">ga30622</name>
    <name evidence="1" type="ORF">PR202_ga30622</name>
</gene>
<reference evidence="1" key="2">
    <citation type="submission" date="2021-12" db="EMBL/GenBank/DDBJ databases">
        <title>Resequencing data analysis of finger millet.</title>
        <authorList>
            <person name="Hatakeyama M."/>
            <person name="Aluri S."/>
            <person name="Balachadran M.T."/>
            <person name="Sivarajan S.R."/>
            <person name="Poveda L."/>
            <person name="Shimizu-Inatsugi R."/>
            <person name="Schlapbach R."/>
            <person name="Sreeman S.M."/>
            <person name="Shimizu K.K."/>
        </authorList>
    </citation>
    <scope>NUCLEOTIDE SEQUENCE</scope>
</reference>
<dbReference type="InterPro" id="IPR007658">
    <property type="entry name" value="DUF594"/>
</dbReference>
<dbReference type="EMBL" id="BQKI01000023">
    <property type="protein sequence ID" value="GJN12351.1"/>
    <property type="molecule type" value="Genomic_DNA"/>
</dbReference>
<name>A0AAV5DQ91_ELECO</name>